<keyword evidence="3" id="KW-1185">Reference proteome</keyword>
<reference evidence="2" key="3">
    <citation type="submission" date="2015-04" db="UniProtKB">
        <authorList>
            <consortium name="EnsemblPlants"/>
        </authorList>
    </citation>
    <scope>IDENTIFICATION</scope>
    <source>
        <strain evidence="2">cv. Jemalong A17</strain>
    </source>
</reference>
<evidence type="ECO:0000313" key="3">
    <source>
        <dbReference type="Proteomes" id="UP000002051"/>
    </source>
</evidence>
<gene>
    <name evidence="1" type="ordered locus">MTR_2g013655</name>
</gene>
<dbReference type="AlphaFoldDB" id="A0A072V3F0"/>
<dbReference type="HOGENOM" id="CLU_2213808_0_0_1"/>
<reference evidence="1 3" key="2">
    <citation type="journal article" date="2014" name="BMC Genomics">
        <title>An improved genome release (version Mt4.0) for the model legume Medicago truncatula.</title>
        <authorList>
            <person name="Tang H."/>
            <person name="Krishnakumar V."/>
            <person name="Bidwell S."/>
            <person name="Rosen B."/>
            <person name="Chan A."/>
            <person name="Zhou S."/>
            <person name="Gentzbittel L."/>
            <person name="Childs K.L."/>
            <person name="Yandell M."/>
            <person name="Gundlach H."/>
            <person name="Mayer K.F."/>
            <person name="Schwartz D.C."/>
            <person name="Town C.D."/>
        </authorList>
    </citation>
    <scope>GENOME REANNOTATION</scope>
    <source>
        <strain evidence="1">A17</strain>
        <strain evidence="2 3">cv. Jemalong A17</strain>
    </source>
</reference>
<dbReference type="EnsemblPlants" id="KEH36549">
    <property type="protein sequence ID" value="KEH36549"/>
    <property type="gene ID" value="MTR_2g013655"/>
</dbReference>
<protein>
    <submittedName>
        <fullName evidence="1 2">Uncharacterized protein</fullName>
    </submittedName>
</protein>
<reference evidence="1 3" key="1">
    <citation type="journal article" date="2011" name="Nature">
        <title>The Medicago genome provides insight into the evolution of rhizobial symbioses.</title>
        <authorList>
            <person name="Young N.D."/>
            <person name="Debelle F."/>
            <person name="Oldroyd G.E."/>
            <person name="Geurts R."/>
            <person name="Cannon S.B."/>
            <person name="Udvardi M.K."/>
            <person name="Benedito V.A."/>
            <person name="Mayer K.F."/>
            <person name="Gouzy J."/>
            <person name="Schoof H."/>
            <person name="Van de Peer Y."/>
            <person name="Proost S."/>
            <person name="Cook D.R."/>
            <person name="Meyers B.C."/>
            <person name="Spannagl M."/>
            <person name="Cheung F."/>
            <person name="De Mita S."/>
            <person name="Krishnakumar V."/>
            <person name="Gundlach H."/>
            <person name="Zhou S."/>
            <person name="Mudge J."/>
            <person name="Bharti A.K."/>
            <person name="Murray J.D."/>
            <person name="Naoumkina M.A."/>
            <person name="Rosen B."/>
            <person name="Silverstein K.A."/>
            <person name="Tang H."/>
            <person name="Rombauts S."/>
            <person name="Zhao P.X."/>
            <person name="Zhou P."/>
            <person name="Barbe V."/>
            <person name="Bardou P."/>
            <person name="Bechner M."/>
            <person name="Bellec A."/>
            <person name="Berger A."/>
            <person name="Berges H."/>
            <person name="Bidwell S."/>
            <person name="Bisseling T."/>
            <person name="Choisne N."/>
            <person name="Couloux A."/>
            <person name="Denny R."/>
            <person name="Deshpande S."/>
            <person name="Dai X."/>
            <person name="Doyle J.J."/>
            <person name="Dudez A.M."/>
            <person name="Farmer A.D."/>
            <person name="Fouteau S."/>
            <person name="Franken C."/>
            <person name="Gibelin C."/>
            <person name="Gish J."/>
            <person name="Goldstein S."/>
            <person name="Gonzalez A.J."/>
            <person name="Green P.J."/>
            <person name="Hallab A."/>
            <person name="Hartog M."/>
            <person name="Hua A."/>
            <person name="Humphray S.J."/>
            <person name="Jeong D.H."/>
            <person name="Jing Y."/>
            <person name="Jocker A."/>
            <person name="Kenton S.M."/>
            <person name="Kim D.J."/>
            <person name="Klee K."/>
            <person name="Lai H."/>
            <person name="Lang C."/>
            <person name="Lin S."/>
            <person name="Macmil S.L."/>
            <person name="Magdelenat G."/>
            <person name="Matthews L."/>
            <person name="McCorrison J."/>
            <person name="Monaghan E.L."/>
            <person name="Mun J.H."/>
            <person name="Najar F.Z."/>
            <person name="Nicholson C."/>
            <person name="Noirot C."/>
            <person name="O'Bleness M."/>
            <person name="Paule C.R."/>
            <person name="Poulain J."/>
            <person name="Prion F."/>
            <person name="Qin B."/>
            <person name="Qu C."/>
            <person name="Retzel E.F."/>
            <person name="Riddle C."/>
            <person name="Sallet E."/>
            <person name="Samain S."/>
            <person name="Samson N."/>
            <person name="Sanders I."/>
            <person name="Saurat O."/>
            <person name="Scarpelli C."/>
            <person name="Schiex T."/>
            <person name="Segurens B."/>
            <person name="Severin A.J."/>
            <person name="Sherrier D.J."/>
            <person name="Shi R."/>
            <person name="Sims S."/>
            <person name="Singer S.R."/>
            <person name="Sinharoy S."/>
            <person name="Sterck L."/>
            <person name="Viollet A."/>
            <person name="Wang B.B."/>
            <person name="Wang K."/>
            <person name="Wang M."/>
            <person name="Wang X."/>
            <person name="Warfsmann J."/>
            <person name="Weissenbach J."/>
            <person name="White D.D."/>
            <person name="White J.D."/>
            <person name="Wiley G.B."/>
            <person name="Wincker P."/>
            <person name="Xing Y."/>
            <person name="Yang L."/>
            <person name="Yao Z."/>
            <person name="Ying F."/>
            <person name="Zhai J."/>
            <person name="Zhou L."/>
            <person name="Zuber A."/>
            <person name="Denarie J."/>
            <person name="Dixon R.A."/>
            <person name="May G.D."/>
            <person name="Schwartz D.C."/>
            <person name="Rogers J."/>
            <person name="Quetier F."/>
            <person name="Town C.D."/>
            <person name="Roe B.A."/>
        </authorList>
    </citation>
    <scope>NUCLEOTIDE SEQUENCE [LARGE SCALE GENOMIC DNA]</scope>
    <source>
        <strain evidence="1">A17</strain>
        <strain evidence="2 3">cv. Jemalong A17</strain>
    </source>
</reference>
<sequence length="107" mass="12459">MQKNDELVEEVIVPFGPPRSLKRWVVLLIQIGLVPRPVPPSSSTPPLNFGTILETLFFSLSLSLFVKFCSFEKWERYGYCCYNEQQEWKKNSMRQQTRDTAVVDKDS</sequence>
<dbReference type="Proteomes" id="UP000002051">
    <property type="component" value="Chromosome 2"/>
</dbReference>
<evidence type="ECO:0000313" key="1">
    <source>
        <dbReference type="EMBL" id="KEH36549.1"/>
    </source>
</evidence>
<organism evidence="1 3">
    <name type="scientific">Medicago truncatula</name>
    <name type="common">Barrel medic</name>
    <name type="synonym">Medicago tribuloides</name>
    <dbReference type="NCBI Taxonomy" id="3880"/>
    <lineage>
        <taxon>Eukaryota</taxon>
        <taxon>Viridiplantae</taxon>
        <taxon>Streptophyta</taxon>
        <taxon>Embryophyta</taxon>
        <taxon>Tracheophyta</taxon>
        <taxon>Spermatophyta</taxon>
        <taxon>Magnoliopsida</taxon>
        <taxon>eudicotyledons</taxon>
        <taxon>Gunneridae</taxon>
        <taxon>Pentapetalae</taxon>
        <taxon>rosids</taxon>
        <taxon>fabids</taxon>
        <taxon>Fabales</taxon>
        <taxon>Fabaceae</taxon>
        <taxon>Papilionoideae</taxon>
        <taxon>50 kb inversion clade</taxon>
        <taxon>NPAAA clade</taxon>
        <taxon>Hologalegina</taxon>
        <taxon>IRL clade</taxon>
        <taxon>Trifolieae</taxon>
        <taxon>Medicago</taxon>
    </lineage>
</organism>
<name>A0A072V3F0_MEDTR</name>
<dbReference type="EMBL" id="CM001218">
    <property type="protein sequence ID" value="KEH36549.1"/>
    <property type="molecule type" value="Genomic_DNA"/>
</dbReference>
<proteinExistence type="predicted"/>
<evidence type="ECO:0000313" key="2">
    <source>
        <dbReference type="EnsemblPlants" id="KEH36549"/>
    </source>
</evidence>
<accession>A0A072V3F0</accession>